<feature type="region of interest" description="Disordered" evidence="1">
    <location>
        <begin position="22"/>
        <end position="136"/>
    </location>
</feature>
<feature type="compositionally biased region" description="Basic and acidic residues" evidence="1">
    <location>
        <begin position="70"/>
        <end position="81"/>
    </location>
</feature>
<organism evidence="2 3">
    <name type="scientific">Truncatella angustata</name>
    <dbReference type="NCBI Taxonomy" id="152316"/>
    <lineage>
        <taxon>Eukaryota</taxon>
        <taxon>Fungi</taxon>
        <taxon>Dikarya</taxon>
        <taxon>Ascomycota</taxon>
        <taxon>Pezizomycotina</taxon>
        <taxon>Sordariomycetes</taxon>
        <taxon>Xylariomycetidae</taxon>
        <taxon>Amphisphaeriales</taxon>
        <taxon>Sporocadaceae</taxon>
        <taxon>Truncatella</taxon>
    </lineage>
</organism>
<dbReference type="GeneID" id="70129040"/>
<comment type="caution">
    <text evidence="2">The sequence shown here is derived from an EMBL/GenBank/DDBJ whole genome shotgun (WGS) entry which is preliminary data.</text>
</comment>
<dbReference type="Proteomes" id="UP000758603">
    <property type="component" value="Unassembled WGS sequence"/>
</dbReference>
<accession>A0A9P8ZVK2</accession>
<name>A0A9P8ZVK2_9PEZI</name>
<dbReference type="EMBL" id="JAGPXC010000005">
    <property type="protein sequence ID" value="KAH6652695.1"/>
    <property type="molecule type" value="Genomic_DNA"/>
</dbReference>
<dbReference type="AlphaFoldDB" id="A0A9P8ZVK2"/>
<sequence>MADNENFEDDLFADLYDDNEAAAAAAPAAPVAPAPAAAPVTRQAAPAEAVAPAAEHDAAQYDQYMPTGDDNGHSGDYHDNEDAYDDDDDVDFNLGNGSSSAHNAGLRHEEEVAMPSFHSKGPSNKGEDGYQKASRKASIIPCVKHRPLRDREKSDFFAGCNKDWQRIALEAMT</sequence>
<keyword evidence="3" id="KW-1185">Reference proteome</keyword>
<dbReference type="OrthoDB" id="3872446at2759"/>
<reference evidence="2" key="1">
    <citation type="journal article" date="2021" name="Nat. Commun.">
        <title>Genetic determinants of endophytism in the Arabidopsis root mycobiome.</title>
        <authorList>
            <person name="Mesny F."/>
            <person name="Miyauchi S."/>
            <person name="Thiergart T."/>
            <person name="Pickel B."/>
            <person name="Atanasova L."/>
            <person name="Karlsson M."/>
            <person name="Huettel B."/>
            <person name="Barry K.W."/>
            <person name="Haridas S."/>
            <person name="Chen C."/>
            <person name="Bauer D."/>
            <person name="Andreopoulos W."/>
            <person name="Pangilinan J."/>
            <person name="LaButti K."/>
            <person name="Riley R."/>
            <person name="Lipzen A."/>
            <person name="Clum A."/>
            <person name="Drula E."/>
            <person name="Henrissat B."/>
            <person name="Kohler A."/>
            <person name="Grigoriev I.V."/>
            <person name="Martin F.M."/>
            <person name="Hacquard S."/>
        </authorList>
    </citation>
    <scope>NUCLEOTIDE SEQUENCE</scope>
    <source>
        <strain evidence="2">MPI-SDFR-AT-0073</strain>
    </source>
</reference>
<protein>
    <submittedName>
        <fullName evidence="2">Uncharacterized protein</fullName>
    </submittedName>
</protein>
<feature type="compositionally biased region" description="Acidic residues" evidence="1">
    <location>
        <begin position="82"/>
        <end position="91"/>
    </location>
</feature>
<evidence type="ECO:0000313" key="2">
    <source>
        <dbReference type="EMBL" id="KAH6652695.1"/>
    </source>
</evidence>
<evidence type="ECO:0000313" key="3">
    <source>
        <dbReference type="Proteomes" id="UP000758603"/>
    </source>
</evidence>
<evidence type="ECO:0000256" key="1">
    <source>
        <dbReference type="SAM" id="MobiDB-lite"/>
    </source>
</evidence>
<feature type="compositionally biased region" description="Low complexity" evidence="1">
    <location>
        <begin position="22"/>
        <end position="53"/>
    </location>
</feature>
<dbReference type="RefSeq" id="XP_045956972.1">
    <property type="nucleotide sequence ID" value="XM_046100148.1"/>
</dbReference>
<proteinExistence type="predicted"/>
<gene>
    <name evidence="2" type="ORF">BKA67DRAFT_536421</name>
</gene>